<keyword evidence="2" id="KW-0812">Transmembrane</keyword>
<evidence type="ECO:0000313" key="5">
    <source>
        <dbReference type="Proteomes" id="UP000694941"/>
    </source>
</evidence>
<feature type="region of interest" description="Disordered" evidence="1">
    <location>
        <begin position="280"/>
        <end position="311"/>
    </location>
</feature>
<feature type="signal peptide" evidence="3">
    <location>
        <begin position="1"/>
        <end position="20"/>
    </location>
</feature>
<sequence length="1396" mass="153848">MRRKALVISLLGCILETVLGHVALTFPPARKYNLDFLDNGRTRSPCGMPKGDIVTSLPSGASVNVTWHLAYPHKGGFKLELLDQNERPLKDLTPTTEETNYIGSEDSTAQGYTVMLPKTLTCKGCTIRLLRQAREWGSRYLFWSCADVDVVPESEFSAVCSGHGKLEEERCVCDRLYSGNETEELEAVLRVNGTSFVALGWRPMGIKSGCKAFPFVSNHRASEAGRKTDVVNLEDGRTTTKDNKWVLQFGTEETHKSDVNEPVAEEIPKSTSRMEEIVETNTRGAQKTQDRTDQDTAKGMKPSDTETEDIKTEKVPVAPTVTSKYSPEIYDFVDRTRLRIGDPPIYPLSTKAFGGSPYYFSPSQLSFSDQSFGFPTSRNFAHQPSKNVKHIFDSNGNVIGITLSETPGTHSLYSGGKFRQEAGHPFESIFNARSFSPGGRFIREVKQPFESGASVEPEVSAEPSKSNQSESSNAYPQVTAYTPRHDFHPMDCTDIVIGVVREGANRILDYYTRDRSTPRVDSYYGGTDDLTAAVGEEENGVTTILFRKKLKAKELTDHTIENSLMNVIWARGQEPGMYIHRPKTGLESGNAKIKDFYRPDELKYHGHGEQRGKTTMNFFDATNQISAAIVTSSSGEWKYPHGCGEQSCQYHVKWELEEDTDDMRFVIQSSNSDKWTGIGFSKNPKMPNSDAVIGWINGIGQVTVIDVWLTGYEHPQYDDSQDIHNISGEVNDGKVTLRFSRKRKTGDHTQDIEFTATDGLYFFFPVKGGKFDGSNRKIGFHEQIPVVSSQKFYVGHNREREAAKAKLDSVNEADTKSEPEPTSEPDVKSEPEPTSEPDVKSEPEPTSEPDVKSEPEPTSEPDVKSEPEPTSEPDVKSQPISEGDLKSKPGPTSESDLKSESITTSEPDAKSEPGPTSESGVKSEPEHTSEVNVKWELETIVEPVVKSGSETSSVSDAESGPEPTSESDVKREPEPTSEITVKQNMESASEADVKPKMKTTSEGNVKLDTESTSEADVKSNMETTSKGDVKLDTESTSEADVKSKMKTTSEVNVKLDTESTSEADVKSKMKTTSEGNVKLDTESTSEADVKSKMKTTNEGDVKLDTESTSEADVKSNTETTSEANITLEPKQSEDEPTTPFFSTPESGIKAEVKAEESTDVPLSSTSGSSQASGSNTTTEIITRISVSTSTVIVHLKAEYSVKFKVPRAWKNDLAKEDSKEYRKFKEKLLNDISSELTTLEGFQKVKAVDLKSTKTENNTVLVTMMIIVLETRPREGTTLTDADFIAHHMSALTTKLNQTVSRGYVGDLQVDPAYLVIQPSSVVEVGPDGEEGTKSSEDITVYIIVGGIAALVLLVAVQAIFMVCRSRKRKGLMKTSIPKDCECSGCKGKHRKCYRM</sequence>
<feature type="compositionally biased region" description="Basic and acidic residues" evidence="1">
    <location>
        <begin position="288"/>
        <end position="311"/>
    </location>
</feature>
<evidence type="ECO:0000256" key="3">
    <source>
        <dbReference type="SAM" id="SignalP"/>
    </source>
</evidence>
<gene>
    <name evidence="6" type="primary">LOC106461132</name>
</gene>
<feature type="compositionally biased region" description="Basic and acidic residues" evidence="1">
    <location>
        <begin position="921"/>
        <end position="937"/>
    </location>
</feature>
<feature type="transmembrane region" description="Helical" evidence="2">
    <location>
        <begin position="1341"/>
        <end position="1364"/>
    </location>
</feature>
<dbReference type="Pfam" id="PF03351">
    <property type="entry name" value="DOMON"/>
    <property type="match status" value="2"/>
</dbReference>
<dbReference type="CDD" id="cd09631">
    <property type="entry name" value="DOMON_DOH"/>
    <property type="match status" value="2"/>
</dbReference>
<dbReference type="SUPFAM" id="SSF49344">
    <property type="entry name" value="CBD9-like"/>
    <property type="match status" value="1"/>
</dbReference>
<evidence type="ECO:0000313" key="6">
    <source>
        <dbReference type="RefSeq" id="XP_022243711.1"/>
    </source>
</evidence>
<feature type="compositionally biased region" description="Basic and acidic residues" evidence="1">
    <location>
        <begin position="1077"/>
        <end position="1115"/>
    </location>
</feature>
<feature type="region of interest" description="Disordered" evidence="1">
    <location>
        <begin position="452"/>
        <end position="475"/>
    </location>
</feature>
<feature type="region of interest" description="Disordered" evidence="1">
    <location>
        <begin position="803"/>
        <end position="1176"/>
    </location>
</feature>
<accession>A0ABM1SJA5</accession>
<dbReference type="PANTHER" id="PTHR46901">
    <property type="entry name" value="GH04942P"/>
    <property type="match status" value="1"/>
</dbReference>
<keyword evidence="2" id="KW-1133">Transmembrane helix</keyword>
<keyword evidence="2" id="KW-0472">Membrane</keyword>
<dbReference type="Proteomes" id="UP000694941">
    <property type="component" value="Unplaced"/>
</dbReference>
<feature type="compositionally biased region" description="Basic and acidic residues" evidence="1">
    <location>
        <begin position="1053"/>
        <end position="1067"/>
    </location>
</feature>
<feature type="compositionally biased region" description="Low complexity" evidence="1">
    <location>
        <begin position="1163"/>
        <end position="1176"/>
    </location>
</feature>
<organism evidence="5 6">
    <name type="scientific">Limulus polyphemus</name>
    <name type="common">Atlantic horseshoe crab</name>
    <dbReference type="NCBI Taxonomy" id="6850"/>
    <lineage>
        <taxon>Eukaryota</taxon>
        <taxon>Metazoa</taxon>
        <taxon>Ecdysozoa</taxon>
        <taxon>Arthropoda</taxon>
        <taxon>Chelicerata</taxon>
        <taxon>Merostomata</taxon>
        <taxon>Xiphosura</taxon>
        <taxon>Limulidae</taxon>
        <taxon>Limulus</taxon>
    </lineage>
</organism>
<dbReference type="SMART" id="SM00664">
    <property type="entry name" value="DoH"/>
    <property type="match status" value="2"/>
</dbReference>
<dbReference type="PROSITE" id="PS50836">
    <property type="entry name" value="DOMON"/>
    <property type="match status" value="2"/>
</dbReference>
<reference evidence="6" key="1">
    <citation type="submission" date="2025-08" db="UniProtKB">
        <authorList>
            <consortium name="RefSeq"/>
        </authorList>
    </citation>
    <scope>IDENTIFICATION</scope>
    <source>
        <tissue evidence="6">Muscle</tissue>
    </source>
</reference>
<dbReference type="Gene3D" id="2.60.120.260">
    <property type="entry name" value="Galactose-binding domain-like"/>
    <property type="match status" value="1"/>
</dbReference>
<feature type="domain" description="DOMON" evidence="4">
    <location>
        <begin position="648"/>
        <end position="768"/>
    </location>
</feature>
<dbReference type="PANTHER" id="PTHR46901:SF2">
    <property type="entry name" value="GH04942P"/>
    <property type="match status" value="1"/>
</dbReference>
<feature type="domain" description="DOMON" evidence="4">
    <location>
        <begin position="447"/>
        <end position="572"/>
    </location>
</feature>
<feature type="compositionally biased region" description="Polar residues" evidence="1">
    <location>
        <begin position="977"/>
        <end position="987"/>
    </location>
</feature>
<feature type="compositionally biased region" description="Polar residues" evidence="1">
    <location>
        <begin position="948"/>
        <end position="966"/>
    </location>
</feature>
<name>A0ABM1SJA5_LIMPO</name>
<feature type="compositionally biased region" description="Basic and acidic residues" evidence="1">
    <location>
        <begin position="1005"/>
        <end position="1043"/>
    </location>
</feature>
<feature type="chain" id="PRO_5046961935" evidence="3">
    <location>
        <begin position="21"/>
        <end position="1396"/>
    </location>
</feature>
<dbReference type="InterPro" id="IPR005018">
    <property type="entry name" value="DOMON_domain"/>
</dbReference>
<feature type="compositionally biased region" description="Polar residues" evidence="1">
    <location>
        <begin position="890"/>
        <end position="906"/>
    </location>
</feature>
<keyword evidence="5" id="KW-1185">Reference proteome</keyword>
<evidence type="ECO:0000256" key="1">
    <source>
        <dbReference type="SAM" id="MobiDB-lite"/>
    </source>
</evidence>
<dbReference type="RefSeq" id="XP_022243711.1">
    <property type="nucleotide sequence ID" value="XM_022388003.1"/>
</dbReference>
<dbReference type="Gene3D" id="2.60.40.1210">
    <property type="entry name" value="Cellobiose dehydrogenase, cytochrome domain"/>
    <property type="match status" value="1"/>
</dbReference>
<feature type="compositionally biased region" description="Basic and acidic residues" evidence="1">
    <location>
        <begin position="803"/>
        <end position="867"/>
    </location>
</feature>
<protein>
    <submittedName>
        <fullName evidence="6">Uncharacterized protein LOC106461132</fullName>
    </submittedName>
</protein>
<evidence type="ECO:0000256" key="2">
    <source>
        <dbReference type="SAM" id="Phobius"/>
    </source>
</evidence>
<evidence type="ECO:0000259" key="4">
    <source>
        <dbReference type="PROSITE" id="PS50836"/>
    </source>
</evidence>
<proteinExistence type="predicted"/>
<dbReference type="InterPro" id="IPR045266">
    <property type="entry name" value="DOH_DOMON"/>
</dbReference>
<keyword evidence="3" id="KW-0732">Signal</keyword>
<feature type="compositionally biased region" description="Polar residues" evidence="1">
    <location>
        <begin position="463"/>
        <end position="475"/>
    </location>
</feature>
<dbReference type="GeneID" id="106461132"/>